<feature type="region of interest" description="Disordered" evidence="1">
    <location>
        <begin position="1"/>
        <end position="20"/>
    </location>
</feature>
<proteinExistence type="predicted"/>
<dbReference type="RefSeq" id="WP_107244150.1">
    <property type="nucleotide sequence ID" value="NZ_PYMJ01000022.1"/>
</dbReference>
<evidence type="ECO:0000313" key="2">
    <source>
        <dbReference type="EMBL" id="PSU46370.1"/>
    </source>
</evidence>
<organism evidence="2 3">
    <name type="scientific">Photobacterium frigidiphilum</name>
    <dbReference type="NCBI Taxonomy" id="264736"/>
    <lineage>
        <taxon>Bacteria</taxon>
        <taxon>Pseudomonadati</taxon>
        <taxon>Pseudomonadota</taxon>
        <taxon>Gammaproteobacteria</taxon>
        <taxon>Vibrionales</taxon>
        <taxon>Vibrionaceae</taxon>
        <taxon>Photobacterium</taxon>
    </lineage>
</organism>
<dbReference type="AlphaFoldDB" id="A0A2T3JBX9"/>
<sequence>MNQKNRAKQKQLSQEVSNRSQVEKNREFRVTVKNTLIQGAIIDDGPIVFAFAPAGTSLTPHEVDNGELPWGFKYLSSRGVNVVSFNTISTDHKYEEIELFEWAKSNSFLFQHHKERLAYAVSMGACGALLLSRHLMIDRALLFSPTLYSVTLPEHNMHITVVYDPFCANDRKQALSLQPSSKLHTYGVGHRGIESVSACGYLSPLIRDFIGNRIVDEEFYRAMRGRKSTERYYSYMKRNPTGKNTKSRKRVIIIASLKWNLSNPKKVLNKLYKSARKRLLAVNVSRNG</sequence>
<gene>
    <name evidence="2" type="ORF">C9J12_19000</name>
</gene>
<reference evidence="2 3" key="1">
    <citation type="submission" date="2018-01" db="EMBL/GenBank/DDBJ databases">
        <title>Whole genome sequencing of Histamine producing bacteria.</title>
        <authorList>
            <person name="Butler K."/>
        </authorList>
    </citation>
    <scope>NUCLEOTIDE SEQUENCE [LARGE SCALE GENOMIC DNA]</scope>
    <source>
        <strain evidence="2 3">JCM 12947</strain>
    </source>
</reference>
<dbReference type="Proteomes" id="UP000240987">
    <property type="component" value="Unassembled WGS sequence"/>
</dbReference>
<protein>
    <recommendedName>
        <fullName evidence="4">Alpha/beta hydrolase</fullName>
    </recommendedName>
</protein>
<accession>A0A2T3JBX9</accession>
<dbReference type="EMBL" id="PYMJ01000022">
    <property type="protein sequence ID" value="PSU46370.1"/>
    <property type="molecule type" value="Genomic_DNA"/>
</dbReference>
<comment type="caution">
    <text evidence="2">The sequence shown here is derived from an EMBL/GenBank/DDBJ whole genome shotgun (WGS) entry which is preliminary data.</text>
</comment>
<name>A0A2T3JBX9_9GAMM</name>
<keyword evidence="3" id="KW-1185">Reference proteome</keyword>
<evidence type="ECO:0008006" key="4">
    <source>
        <dbReference type="Google" id="ProtNLM"/>
    </source>
</evidence>
<evidence type="ECO:0000256" key="1">
    <source>
        <dbReference type="SAM" id="MobiDB-lite"/>
    </source>
</evidence>
<evidence type="ECO:0000313" key="3">
    <source>
        <dbReference type="Proteomes" id="UP000240987"/>
    </source>
</evidence>
<dbReference type="OrthoDB" id="5826754at2"/>
<feature type="compositionally biased region" description="Polar residues" evidence="1">
    <location>
        <begin position="10"/>
        <end position="20"/>
    </location>
</feature>